<dbReference type="GO" id="GO:0004497">
    <property type="term" value="F:monooxygenase activity"/>
    <property type="evidence" value="ECO:0007669"/>
    <property type="project" value="InterPro"/>
</dbReference>
<feature type="transmembrane region" description="Helical" evidence="6">
    <location>
        <begin position="7"/>
        <end position="25"/>
    </location>
</feature>
<comment type="caution">
    <text evidence="7">The sequence shown here is derived from an EMBL/GenBank/DDBJ whole genome shotgun (WGS) entry which is preliminary data.</text>
</comment>
<evidence type="ECO:0000256" key="5">
    <source>
        <dbReference type="ARBA" id="ARBA00023004"/>
    </source>
</evidence>
<accession>A0A9W8K747</accession>
<evidence type="ECO:0000256" key="2">
    <source>
        <dbReference type="ARBA" id="ARBA00010617"/>
    </source>
</evidence>
<evidence type="ECO:0000313" key="7">
    <source>
        <dbReference type="EMBL" id="KAJ3508841.1"/>
    </source>
</evidence>
<gene>
    <name evidence="7" type="ORF">NLJ89_g5533</name>
</gene>
<dbReference type="GO" id="GO:0020037">
    <property type="term" value="F:heme binding"/>
    <property type="evidence" value="ECO:0007669"/>
    <property type="project" value="InterPro"/>
</dbReference>
<dbReference type="SUPFAM" id="SSF48264">
    <property type="entry name" value="Cytochrome P450"/>
    <property type="match status" value="1"/>
</dbReference>
<dbReference type="GO" id="GO:0016705">
    <property type="term" value="F:oxidoreductase activity, acting on paired donors, with incorporation or reduction of molecular oxygen"/>
    <property type="evidence" value="ECO:0007669"/>
    <property type="project" value="InterPro"/>
</dbReference>
<keyword evidence="4" id="KW-0560">Oxidoreductase</keyword>
<name>A0A9W8K747_9AGAR</name>
<reference evidence="7" key="1">
    <citation type="submission" date="2022-07" db="EMBL/GenBank/DDBJ databases">
        <title>Genome Sequence of Agrocybe chaxingu.</title>
        <authorList>
            <person name="Buettner E."/>
        </authorList>
    </citation>
    <scope>NUCLEOTIDE SEQUENCE</scope>
    <source>
        <strain evidence="7">MP-N11</strain>
    </source>
</reference>
<dbReference type="Pfam" id="PF00067">
    <property type="entry name" value="p450"/>
    <property type="match status" value="1"/>
</dbReference>
<comment type="cofactor">
    <cofactor evidence="1">
        <name>heme</name>
        <dbReference type="ChEBI" id="CHEBI:30413"/>
    </cofactor>
</comment>
<evidence type="ECO:0008006" key="9">
    <source>
        <dbReference type="Google" id="ProtNLM"/>
    </source>
</evidence>
<dbReference type="InterPro" id="IPR001128">
    <property type="entry name" value="Cyt_P450"/>
</dbReference>
<dbReference type="InterPro" id="IPR036396">
    <property type="entry name" value="Cyt_P450_sf"/>
</dbReference>
<keyword evidence="3" id="KW-0479">Metal-binding</keyword>
<dbReference type="EMBL" id="JANKHO010000527">
    <property type="protein sequence ID" value="KAJ3508841.1"/>
    <property type="molecule type" value="Genomic_DNA"/>
</dbReference>
<keyword evidence="5" id="KW-0408">Iron</keyword>
<keyword evidence="6" id="KW-0472">Membrane</keyword>
<evidence type="ECO:0000256" key="6">
    <source>
        <dbReference type="SAM" id="Phobius"/>
    </source>
</evidence>
<dbReference type="Proteomes" id="UP001148786">
    <property type="component" value="Unassembled WGS sequence"/>
</dbReference>
<comment type="similarity">
    <text evidence="2">Belongs to the cytochrome P450 family.</text>
</comment>
<dbReference type="PANTHER" id="PTHR46206:SF7">
    <property type="entry name" value="P450, PUTATIVE (EUROFUNG)-RELATED"/>
    <property type="match status" value="1"/>
</dbReference>
<evidence type="ECO:0000256" key="3">
    <source>
        <dbReference type="ARBA" id="ARBA00022723"/>
    </source>
</evidence>
<dbReference type="AlphaFoldDB" id="A0A9W8K747"/>
<evidence type="ECO:0000256" key="1">
    <source>
        <dbReference type="ARBA" id="ARBA00001971"/>
    </source>
</evidence>
<dbReference type="PANTHER" id="PTHR46206">
    <property type="entry name" value="CYTOCHROME P450"/>
    <property type="match status" value="1"/>
</dbReference>
<keyword evidence="6" id="KW-0812">Transmembrane</keyword>
<dbReference type="OrthoDB" id="1844152at2759"/>
<dbReference type="GO" id="GO:0005506">
    <property type="term" value="F:iron ion binding"/>
    <property type="evidence" value="ECO:0007669"/>
    <property type="project" value="InterPro"/>
</dbReference>
<proteinExistence type="inferred from homology"/>
<organism evidence="7 8">
    <name type="scientific">Agrocybe chaxingu</name>
    <dbReference type="NCBI Taxonomy" id="84603"/>
    <lineage>
        <taxon>Eukaryota</taxon>
        <taxon>Fungi</taxon>
        <taxon>Dikarya</taxon>
        <taxon>Basidiomycota</taxon>
        <taxon>Agaricomycotina</taxon>
        <taxon>Agaricomycetes</taxon>
        <taxon>Agaricomycetidae</taxon>
        <taxon>Agaricales</taxon>
        <taxon>Agaricineae</taxon>
        <taxon>Strophariaceae</taxon>
        <taxon>Agrocybe</taxon>
    </lineage>
</organism>
<sequence length="353" mass="39605">MDTQDEGSGLIFIVLGVLLTFYLLLSSERVEPNLKHIRPIGHSSYLLSYIDALKFLYAGPALLRRGYEKVSSFQPGIFKISTLSRWLVVITSTQHIEELRKAPEEEVTSAVPGDDTDALLLSAVGHSDTLFSEDTQTLVRLMTQSLTFMVHDLHEEIMASLGGAIPTPDTSTGWPVLQEVHAVFARWSYLPSPPGRATDYKHLSVGIIRAAFVRNSHILPLLFPRFLKSQSYRNKKRLRKIFITILKERKAQTVGVEPPSPRKVKVQNDIFSSILADSPLGSSIFDSLFGLSLDANESLSMTFLHVLYHLAANPKYASPMRKEIESTVSREGWTKASLEKMRKVDSFVKESMR</sequence>
<keyword evidence="8" id="KW-1185">Reference proteome</keyword>
<dbReference type="Gene3D" id="1.10.630.10">
    <property type="entry name" value="Cytochrome P450"/>
    <property type="match status" value="1"/>
</dbReference>
<evidence type="ECO:0000256" key="4">
    <source>
        <dbReference type="ARBA" id="ARBA00023002"/>
    </source>
</evidence>
<protein>
    <recommendedName>
        <fullName evidence="9">Cytochrome P450</fullName>
    </recommendedName>
</protein>
<evidence type="ECO:0000313" key="8">
    <source>
        <dbReference type="Proteomes" id="UP001148786"/>
    </source>
</evidence>
<keyword evidence="6" id="KW-1133">Transmembrane helix</keyword>